<dbReference type="AlphaFoldDB" id="A0A6L2N8J7"/>
<dbReference type="EMBL" id="BKCJ010008497">
    <property type="protein sequence ID" value="GEU82528.1"/>
    <property type="molecule type" value="Genomic_DNA"/>
</dbReference>
<accession>A0A6L2N8J7</accession>
<protein>
    <submittedName>
        <fullName evidence="1">Uncharacterized protein</fullName>
    </submittedName>
</protein>
<evidence type="ECO:0000313" key="1">
    <source>
        <dbReference type="EMBL" id="GEU82528.1"/>
    </source>
</evidence>
<proteinExistence type="predicted"/>
<sequence>MNKEVENVVPRLDLTGSSDGRRLEKLPNYVATKTGINLQVKTFKGVTHSRLKGCWVSDVWRVRVVKVAGSGGKKGFGDWWEALCITQCFKRGLDMEGVLLGCRFVVGVSGGGSGSGVRVVESGWESGREGL</sequence>
<name>A0A6L2N8J7_TANCI</name>
<comment type="caution">
    <text evidence="1">The sequence shown here is derived from an EMBL/GenBank/DDBJ whole genome shotgun (WGS) entry which is preliminary data.</text>
</comment>
<organism evidence="1">
    <name type="scientific">Tanacetum cinerariifolium</name>
    <name type="common">Dalmatian daisy</name>
    <name type="synonym">Chrysanthemum cinerariifolium</name>
    <dbReference type="NCBI Taxonomy" id="118510"/>
    <lineage>
        <taxon>Eukaryota</taxon>
        <taxon>Viridiplantae</taxon>
        <taxon>Streptophyta</taxon>
        <taxon>Embryophyta</taxon>
        <taxon>Tracheophyta</taxon>
        <taxon>Spermatophyta</taxon>
        <taxon>Magnoliopsida</taxon>
        <taxon>eudicotyledons</taxon>
        <taxon>Gunneridae</taxon>
        <taxon>Pentapetalae</taxon>
        <taxon>asterids</taxon>
        <taxon>campanulids</taxon>
        <taxon>Asterales</taxon>
        <taxon>Asteraceae</taxon>
        <taxon>Asteroideae</taxon>
        <taxon>Anthemideae</taxon>
        <taxon>Anthemidinae</taxon>
        <taxon>Tanacetum</taxon>
    </lineage>
</organism>
<reference evidence="1" key="1">
    <citation type="journal article" date="2019" name="Sci. Rep.">
        <title>Draft genome of Tanacetum cinerariifolium, the natural source of mosquito coil.</title>
        <authorList>
            <person name="Yamashiro T."/>
            <person name="Shiraishi A."/>
            <person name="Satake H."/>
            <person name="Nakayama K."/>
        </authorList>
    </citation>
    <scope>NUCLEOTIDE SEQUENCE</scope>
</reference>
<gene>
    <name evidence="1" type="ORF">Tci_054506</name>
</gene>